<dbReference type="GO" id="GO:0000139">
    <property type="term" value="C:Golgi membrane"/>
    <property type="evidence" value="ECO:0007669"/>
    <property type="project" value="GOC"/>
</dbReference>
<dbReference type="OrthoDB" id="983479at2759"/>
<dbReference type="Proteomes" id="UP000054324">
    <property type="component" value="Unassembled WGS sequence"/>
</dbReference>
<dbReference type="PANTHER" id="PTHR45686">
    <property type="entry name" value="ADP-RIBOSYLATION FACTOR GTPASE ACTIVATING PROTEIN 3, ISOFORM H-RELATED"/>
    <property type="match status" value="1"/>
</dbReference>
<evidence type="ECO:0000313" key="6">
    <source>
        <dbReference type="Proteomes" id="UP000054324"/>
    </source>
</evidence>
<dbReference type="PANTHER" id="PTHR45686:SF4">
    <property type="entry name" value="ADP-RIBOSYLATION FACTOR GTPASE ACTIVATING PROTEIN 3, ISOFORM H"/>
    <property type="match status" value="1"/>
</dbReference>
<organism evidence="5 6">
    <name type="scientific">Opisthorchis viverrini</name>
    <name type="common">Southeast Asian liver fluke</name>
    <dbReference type="NCBI Taxonomy" id="6198"/>
    <lineage>
        <taxon>Eukaryota</taxon>
        <taxon>Metazoa</taxon>
        <taxon>Spiralia</taxon>
        <taxon>Lophotrochozoa</taxon>
        <taxon>Platyhelminthes</taxon>
        <taxon>Trematoda</taxon>
        <taxon>Digenea</taxon>
        <taxon>Opisthorchiida</taxon>
        <taxon>Opisthorchiata</taxon>
        <taxon>Opisthorchiidae</taxon>
        <taxon>Opisthorchis</taxon>
    </lineage>
</organism>
<evidence type="ECO:0000313" key="5">
    <source>
        <dbReference type="EMBL" id="KER19863.1"/>
    </source>
</evidence>
<evidence type="ECO:0000256" key="3">
    <source>
        <dbReference type="SAM" id="Coils"/>
    </source>
</evidence>
<dbReference type="AlphaFoldDB" id="A0A074YYW8"/>
<dbReference type="CTD" id="20325633"/>
<keyword evidence="1" id="KW-0479">Metal-binding</keyword>
<reference evidence="5 6" key="1">
    <citation type="submission" date="2013-11" db="EMBL/GenBank/DDBJ databases">
        <title>Opisthorchis viverrini - life in the bile duct.</title>
        <authorList>
            <person name="Young N.D."/>
            <person name="Nagarajan N."/>
            <person name="Lin S.J."/>
            <person name="Korhonen P.K."/>
            <person name="Jex A.R."/>
            <person name="Hall R.S."/>
            <person name="Safavi-Hemami H."/>
            <person name="Kaewkong W."/>
            <person name="Bertrand D."/>
            <person name="Gao S."/>
            <person name="Seet Q."/>
            <person name="Wongkham S."/>
            <person name="Teh B.T."/>
            <person name="Wongkham C."/>
            <person name="Intapan P.M."/>
            <person name="Maleewong W."/>
            <person name="Yang X."/>
            <person name="Hu M."/>
            <person name="Wang Z."/>
            <person name="Hofmann A."/>
            <person name="Sternberg P.W."/>
            <person name="Tan P."/>
            <person name="Wang J."/>
            <person name="Gasser R.B."/>
        </authorList>
    </citation>
    <scope>NUCLEOTIDE SEQUENCE [LARGE SCALE GENOMIC DNA]</scope>
</reference>
<dbReference type="STRING" id="6198.A0A074YYW8"/>
<proteinExistence type="predicted"/>
<gene>
    <name evidence="5" type="ORF">T265_11465</name>
</gene>
<keyword evidence="6" id="KW-1185">Reference proteome</keyword>
<dbReference type="EMBL" id="KL597125">
    <property type="protein sequence ID" value="KER19863.1"/>
    <property type="molecule type" value="Genomic_DNA"/>
</dbReference>
<feature type="region of interest" description="Disordered" evidence="4">
    <location>
        <begin position="328"/>
        <end position="382"/>
    </location>
</feature>
<dbReference type="KEGG" id="ovi:T265_11465"/>
<dbReference type="CDD" id="cd22249">
    <property type="entry name" value="UDM1_RNF168_RNF169-like"/>
    <property type="match status" value="1"/>
</dbReference>
<feature type="coiled-coil region" evidence="3">
    <location>
        <begin position="154"/>
        <end position="200"/>
    </location>
</feature>
<dbReference type="GeneID" id="20325633"/>
<feature type="compositionally biased region" description="Low complexity" evidence="4">
    <location>
        <begin position="353"/>
        <end position="381"/>
    </location>
</feature>
<evidence type="ECO:0000256" key="2">
    <source>
        <dbReference type="ARBA" id="ARBA00022833"/>
    </source>
</evidence>
<keyword evidence="2" id="KW-0862">Zinc</keyword>
<dbReference type="GO" id="GO:0048205">
    <property type="term" value="P:COPI coating of Golgi vesicle"/>
    <property type="evidence" value="ECO:0007669"/>
    <property type="project" value="TreeGrafter"/>
</dbReference>
<feature type="region of interest" description="Disordered" evidence="4">
    <location>
        <begin position="1"/>
        <end position="24"/>
    </location>
</feature>
<feature type="compositionally biased region" description="Low complexity" evidence="4">
    <location>
        <begin position="647"/>
        <end position="675"/>
    </location>
</feature>
<name>A0A074YYW8_OPIVI</name>
<evidence type="ECO:0000256" key="4">
    <source>
        <dbReference type="SAM" id="MobiDB-lite"/>
    </source>
</evidence>
<keyword evidence="3" id="KW-0175">Coiled coil</keyword>
<evidence type="ECO:0000256" key="1">
    <source>
        <dbReference type="ARBA" id="ARBA00022723"/>
    </source>
</evidence>
<dbReference type="RefSeq" id="XP_009176388.1">
    <property type="nucleotide sequence ID" value="XM_009178124.1"/>
</dbReference>
<accession>A0A074YYW8</accession>
<dbReference type="GO" id="GO:0046872">
    <property type="term" value="F:metal ion binding"/>
    <property type="evidence" value="ECO:0007669"/>
    <property type="project" value="UniProtKB-KW"/>
</dbReference>
<feature type="region of interest" description="Disordered" evidence="4">
    <location>
        <begin position="105"/>
        <end position="132"/>
    </location>
</feature>
<protein>
    <submittedName>
        <fullName evidence="5">Uncharacterized protein</fullName>
    </submittedName>
</protein>
<dbReference type="Gene3D" id="1.10.220.150">
    <property type="entry name" value="Arf GTPase activating protein"/>
    <property type="match status" value="1"/>
</dbReference>
<sequence length="792" mass="85706">MQVGGNENARSFFSQHNCRTTDAQEKYQSRAAELYRAKLEKLALNAMKLYGTKLHIDAHEESAEPQTAKESDFFQEHTSVGSTGFASGAALSNTHRDNDILKKAGPVVHDGTAPSLSADRPSVIGSRKPRTAKAAGAKKGGLGAAKVKTDFAAIESAAENADLQKERQAELTNKLAQEQLEKEAERIASLRLAYKEVADERDKRETALKSVDPKRAEQVERLGMSGANLNTRTGIGHSAFSNVQKIEQEGVTPTSGINTNRSSAITSSNMDPYFSTTGFGSSNRILDSYGGSSQSKADDLFGRQPKSSASSWLDEWTVIKSPNESAARLNDFNDRSSGDRSYLTAPEDNGATSDWSRSAPSRPRPDPISSRQEASSEQSEALRTKFANATAISSDTYFGRTEPGDLDISRFQGSSSISSDDYFGRARPQQSFQISDEMQSIKDGVRQGVTKVATRLSSLASGVVTSLQIPIIVRFVRPPIRASLRLAYKEVADERDKRETALKSVDPKRAEQVERLGMSGANLNTRTGIGHSAFSNVQKIEQEGVTPTSGINTNRSSAITSSNMDPYFSTTGFGSSNRILDSYGGSSQSKADDLFGRQPKSSASSWLDEWTVIKSPNESAARLNDFNDRSSGDRSYLTAPEDNGATSDWSRSAPSRPRPDPISSRQEASSEQSEALRTKFANATAISSDTYFGRTEPGDLDISRFQGSSSISSDDYFGRARPQQSFQISDEMQSIKDGVRQGVTKVATRLSSLASGVVTSLQRVNDLVLGRIGEFVADGFAGANAGLRRVSL</sequence>
<dbReference type="InterPro" id="IPR038508">
    <property type="entry name" value="ArfGAP_dom_sf"/>
</dbReference>
<feature type="compositionally biased region" description="Polar residues" evidence="4">
    <location>
        <begin position="8"/>
        <end position="21"/>
    </location>
</feature>
<feature type="region of interest" description="Disordered" evidence="4">
    <location>
        <begin position="622"/>
        <end position="676"/>
    </location>
</feature>